<proteinExistence type="predicted"/>
<sequence length="93" mass="11069">MTNKTHFFDSEKNVKWVIRALYICCGVLFALDFIVNRYSKHPWEWIWGFYPVYGFVGCVILVVVAKWMRKLVMRDENYYQPAESEAEQHNGGQ</sequence>
<keyword evidence="1" id="KW-1133">Transmembrane helix</keyword>
<dbReference type="EMBL" id="JACNEP010000004">
    <property type="protein sequence ID" value="MBC3765517.1"/>
    <property type="molecule type" value="Genomic_DNA"/>
</dbReference>
<dbReference type="RefSeq" id="WP_186505991.1">
    <property type="nucleotide sequence ID" value="NZ_JACNEP010000004.1"/>
</dbReference>
<keyword evidence="1" id="KW-0472">Membrane</keyword>
<feature type="transmembrane region" description="Helical" evidence="1">
    <location>
        <begin position="45"/>
        <end position="65"/>
    </location>
</feature>
<keyword evidence="3" id="KW-1185">Reference proteome</keyword>
<dbReference type="Proteomes" id="UP000601768">
    <property type="component" value="Unassembled WGS sequence"/>
</dbReference>
<evidence type="ECO:0000313" key="2">
    <source>
        <dbReference type="EMBL" id="MBC3765517.1"/>
    </source>
</evidence>
<comment type="caution">
    <text evidence="2">The sequence shown here is derived from an EMBL/GenBank/DDBJ whole genome shotgun (WGS) entry which is preliminary data.</text>
</comment>
<organism evidence="2 3">
    <name type="scientific">Neptunicella marina</name>
    <dbReference type="NCBI Taxonomy" id="2125989"/>
    <lineage>
        <taxon>Bacteria</taxon>
        <taxon>Pseudomonadati</taxon>
        <taxon>Pseudomonadota</taxon>
        <taxon>Gammaproteobacteria</taxon>
        <taxon>Alteromonadales</taxon>
        <taxon>Alteromonadaceae</taxon>
        <taxon>Neptunicella</taxon>
    </lineage>
</organism>
<reference evidence="2" key="1">
    <citation type="journal article" date="2018" name="Int. J. Syst. Evol. Microbiol.">
        <title>Neptunicella marina gen. nov., sp. nov., isolated from surface seawater.</title>
        <authorList>
            <person name="Liu X."/>
            <person name="Lai Q."/>
            <person name="Du Y."/>
            <person name="Zhang X."/>
            <person name="Liu Z."/>
            <person name="Sun F."/>
            <person name="Shao Z."/>
        </authorList>
    </citation>
    <scope>NUCLEOTIDE SEQUENCE</scope>
    <source>
        <strain evidence="2">S27-2</strain>
    </source>
</reference>
<feature type="transmembrane region" description="Helical" evidence="1">
    <location>
        <begin position="20"/>
        <end position="39"/>
    </location>
</feature>
<accession>A0A8J6M1K1</accession>
<reference evidence="2" key="2">
    <citation type="submission" date="2020-08" db="EMBL/GenBank/DDBJ databases">
        <authorList>
            <person name="Lai Q."/>
        </authorList>
    </citation>
    <scope>NUCLEOTIDE SEQUENCE</scope>
    <source>
        <strain evidence="2">S27-2</strain>
    </source>
</reference>
<dbReference type="AlphaFoldDB" id="A0A8J6M1K1"/>
<name>A0A8J6M1K1_9ALTE</name>
<gene>
    <name evidence="2" type="ORF">H8B19_06490</name>
</gene>
<keyword evidence="1" id="KW-0812">Transmembrane</keyword>
<evidence type="ECO:0000256" key="1">
    <source>
        <dbReference type="SAM" id="Phobius"/>
    </source>
</evidence>
<protein>
    <submittedName>
        <fullName evidence="2">Uncharacterized protein</fullName>
    </submittedName>
</protein>
<evidence type="ECO:0000313" key="3">
    <source>
        <dbReference type="Proteomes" id="UP000601768"/>
    </source>
</evidence>